<sequence>MVEPVGNFRSAGSHAEMAAGQAEDAVKAEISALRAEIASIRESLSRFGGEAYDNVSRTASQAATYVQEEATSVAGVIREHPATATTLMTLIGAIGFAIGYVVASAQAEQKEAWYRRYY</sequence>
<gene>
    <name evidence="1" type="ORF">Q2T52_00630</name>
</gene>
<name>A0ABT8SQ18_9HYPH</name>
<reference evidence="1" key="2">
    <citation type="submission" date="2023-07" db="EMBL/GenBank/DDBJ databases">
        <authorList>
            <person name="Sun H."/>
        </authorList>
    </citation>
    <scope>NUCLEOTIDE SEQUENCE</scope>
    <source>
        <strain evidence="1">05753</strain>
    </source>
</reference>
<accession>A0ABT8SQ18</accession>
<dbReference type="Proteomes" id="UP001169006">
    <property type="component" value="Unassembled WGS sequence"/>
</dbReference>
<keyword evidence="2" id="KW-1185">Reference proteome</keyword>
<evidence type="ECO:0000313" key="2">
    <source>
        <dbReference type="Proteomes" id="UP001169006"/>
    </source>
</evidence>
<reference evidence="1" key="1">
    <citation type="journal article" date="2015" name="Int. J. Syst. Evol. Microbiol.">
        <title>Rhizobium oryzicola sp. nov., potential plant-growth-promoting endophytic bacteria isolated from rice roots.</title>
        <authorList>
            <person name="Zhang X.X."/>
            <person name="Gao J.S."/>
            <person name="Cao Y.H."/>
            <person name="Sheirdil R.A."/>
            <person name="Wang X.C."/>
            <person name="Zhang L."/>
        </authorList>
    </citation>
    <scope>NUCLEOTIDE SEQUENCE</scope>
    <source>
        <strain evidence="1">05753</strain>
    </source>
</reference>
<evidence type="ECO:0000313" key="1">
    <source>
        <dbReference type="EMBL" id="MDO1580590.1"/>
    </source>
</evidence>
<protein>
    <recommendedName>
        <fullName evidence="3">DUF3618 domain-containing protein</fullName>
    </recommendedName>
</protein>
<dbReference type="RefSeq" id="WP_302074753.1">
    <property type="nucleotide sequence ID" value="NZ_JAUKWQ010000001.1"/>
</dbReference>
<evidence type="ECO:0008006" key="3">
    <source>
        <dbReference type="Google" id="ProtNLM"/>
    </source>
</evidence>
<organism evidence="1 2">
    <name type="scientific">Rhizobium oryzicola</name>
    <dbReference type="NCBI Taxonomy" id="1232668"/>
    <lineage>
        <taxon>Bacteria</taxon>
        <taxon>Pseudomonadati</taxon>
        <taxon>Pseudomonadota</taxon>
        <taxon>Alphaproteobacteria</taxon>
        <taxon>Hyphomicrobiales</taxon>
        <taxon>Rhizobiaceae</taxon>
        <taxon>Rhizobium/Agrobacterium group</taxon>
        <taxon>Rhizobium</taxon>
    </lineage>
</organism>
<comment type="caution">
    <text evidence="1">The sequence shown here is derived from an EMBL/GenBank/DDBJ whole genome shotgun (WGS) entry which is preliminary data.</text>
</comment>
<dbReference type="EMBL" id="JAUKWQ010000001">
    <property type="protein sequence ID" value="MDO1580590.1"/>
    <property type="molecule type" value="Genomic_DNA"/>
</dbReference>
<proteinExistence type="predicted"/>